<name>A0A6C0LMX8_9ZZZZ</name>
<dbReference type="AlphaFoldDB" id="A0A6C0LMX8"/>
<protein>
    <submittedName>
        <fullName evidence="2">Uncharacterized protein</fullName>
    </submittedName>
</protein>
<sequence length="145" mass="16347">MDLVTRATQGRGPELLTRATQPTAEYLYLRAQNNLPKLARQNAYVLTNANRASAANKKAANNAKQQLRVNASQWNQTRRKAAYNKAFQAKYGRPSRSGLNYTLAEHEYESLPPGVTNSNGLVALYLNSKKSRKSTRKTKKNTRRH</sequence>
<feature type="region of interest" description="Disordered" evidence="1">
    <location>
        <begin position="126"/>
        <end position="145"/>
    </location>
</feature>
<organism evidence="2">
    <name type="scientific">viral metagenome</name>
    <dbReference type="NCBI Taxonomy" id="1070528"/>
    <lineage>
        <taxon>unclassified sequences</taxon>
        <taxon>metagenomes</taxon>
        <taxon>organismal metagenomes</taxon>
    </lineage>
</organism>
<evidence type="ECO:0000313" key="2">
    <source>
        <dbReference type="EMBL" id="QHU31873.1"/>
    </source>
</evidence>
<dbReference type="EMBL" id="MN740533">
    <property type="protein sequence ID" value="QHU31873.1"/>
    <property type="molecule type" value="Genomic_DNA"/>
</dbReference>
<accession>A0A6C0LMX8</accession>
<feature type="compositionally biased region" description="Basic residues" evidence="1">
    <location>
        <begin position="129"/>
        <end position="145"/>
    </location>
</feature>
<reference evidence="2" key="1">
    <citation type="journal article" date="2020" name="Nature">
        <title>Giant virus diversity and host interactions through global metagenomics.</title>
        <authorList>
            <person name="Schulz F."/>
            <person name="Roux S."/>
            <person name="Paez-Espino D."/>
            <person name="Jungbluth S."/>
            <person name="Walsh D.A."/>
            <person name="Denef V.J."/>
            <person name="McMahon K.D."/>
            <person name="Konstantinidis K.T."/>
            <person name="Eloe-Fadrosh E.A."/>
            <person name="Kyrpides N.C."/>
            <person name="Woyke T."/>
        </authorList>
    </citation>
    <scope>NUCLEOTIDE SEQUENCE</scope>
    <source>
        <strain evidence="2">GVMAG-M-3300027963-41</strain>
    </source>
</reference>
<evidence type="ECO:0000256" key="1">
    <source>
        <dbReference type="SAM" id="MobiDB-lite"/>
    </source>
</evidence>
<proteinExistence type="predicted"/>